<comment type="catalytic activity">
    <reaction evidence="8">
        <text>L-lysyl-[citrate synthase] + S-adenosyl-L-methionine = N(6)-methyl-L-lysyl-[citrate synthase] + S-adenosyl-L-homocysteine + H(+)</text>
        <dbReference type="Rhea" id="RHEA:55544"/>
        <dbReference type="Rhea" id="RHEA-COMP:14212"/>
        <dbReference type="Rhea" id="RHEA-COMP:14213"/>
        <dbReference type="ChEBI" id="CHEBI:15378"/>
        <dbReference type="ChEBI" id="CHEBI:29969"/>
        <dbReference type="ChEBI" id="CHEBI:57856"/>
        <dbReference type="ChEBI" id="CHEBI:59789"/>
        <dbReference type="ChEBI" id="CHEBI:61929"/>
    </reaction>
</comment>
<reference evidence="15 16" key="2">
    <citation type="journal article" date="2023" name="Mol. Biol. Evol.">
        <title>Genomics of Secondarily Temperate Adaptation in the Only Non-Antarctic Icefish.</title>
        <authorList>
            <person name="Rivera-Colon A.G."/>
            <person name="Rayamajhi N."/>
            <person name="Minhas B.F."/>
            <person name="Madrigal G."/>
            <person name="Bilyk K.T."/>
            <person name="Yoon V."/>
            <person name="Hune M."/>
            <person name="Gregory S."/>
            <person name="Cheng C.H.C."/>
            <person name="Catchen J.M."/>
        </authorList>
    </citation>
    <scope>NUCLEOTIDE SEQUENCE [LARGE SCALE GENOMIC DNA]</scope>
    <source>
        <strain evidence="15">JMC-PN-2008</strain>
    </source>
</reference>
<evidence type="ECO:0000256" key="10">
    <source>
        <dbReference type="ARBA" id="ARBA00052681"/>
    </source>
</evidence>
<comment type="subcellular location">
    <subcellularLocation>
        <location evidence="1">Mitochondrion</location>
    </subcellularLocation>
</comment>
<protein>
    <recommendedName>
        <fullName evidence="12">Citrate synthase-lysine N-methyltransferase CSKMT, mitochondrial</fullName>
    </recommendedName>
    <alternativeName>
        <fullName evidence="13">Methyltransferase-like protein 12, mitochondrial</fullName>
    </alternativeName>
</protein>
<evidence type="ECO:0000256" key="5">
    <source>
        <dbReference type="ARBA" id="ARBA00022691"/>
    </source>
</evidence>
<feature type="domain" description="Methyltransferase" evidence="14">
    <location>
        <begin position="204"/>
        <end position="321"/>
    </location>
</feature>
<evidence type="ECO:0000256" key="8">
    <source>
        <dbReference type="ARBA" id="ARBA00051191"/>
    </source>
</evidence>
<dbReference type="Pfam" id="PF13847">
    <property type="entry name" value="Methyltransf_31"/>
    <property type="match status" value="1"/>
</dbReference>
<evidence type="ECO:0000256" key="1">
    <source>
        <dbReference type="ARBA" id="ARBA00004173"/>
    </source>
</evidence>
<evidence type="ECO:0000313" key="16">
    <source>
        <dbReference type="Proteomes" id="UP001346869"/>
    </source>
</evidence>
<keyword evidence="6" id="KW-0809">Transit peptide</keyword>
<evidence type="ECO:0000256" key="11">
    <source>
        <dbReference type="ARBA" id="ARBA00058794"/>
    </source>
</evidence>
<dbReference type="GO" id="GO:0008168">
    <property type="term" value="F:methyltransferase activity"/>
    <property type="evidence" value="ECO:0007669"/>
    <property type="project" value="UniProtKB-KW"/>
</dbReference>
<evidence type="ECO:0000256" key="4">
    <source>
        <dbReference type="ARBA" id="ARBA00022679"/>
    </source>
</evidence>
<dbReference type="InterPro" id="IPR025714">
    <property type="entry name" value="Methyltranfer_dom"/>
</dbReference>
<comment type="function">
    <text evidence="11">Protein-lysine methyltransferase that selectively trimethylates citrate synthase (CS) in mitochondria. Seems to conduct trimethylation in a highly distributive manner rather than in a processive manner, and thus introduces a single methyl group per binding event.</text>
</comment>
<dbReference type="PANTHER" id="PTHR12176">
    <property type="entry name" value="SAM-DEPENDENT METHYLTRANSFERASE SUPERFAMILY PROTEIN"/>
    <property type="match status" value="1"/>
</dbReference>
<dbReference type="GO" id="GO:0032259">
    <property type="term" value="P:methylation"/>
    <property type="evidence" value="ECO:0007669"/>
    <property type="project" value="UniProtKB-KW"/>
</dbReference>
<dbReference type="CDD" id="cd02440">
    <property type="entry name" value="AdoMet_MTases"/>
    <property type="match status" value="1"/>
</dbReference>
<keyword evidence="3" id="KW-0489">Methyltransferase</keyword>
<evidence type="ECO:0000256" key="12">
    <source>
        <dbReference type="ARBA" id="ARBA00068729"/>
    </source>
</evidence>
<gene>
    <name evidence="15" type="ORF">PBY51_006211</name>
</gene>
<dbReference type="EMBL" id="JAUZQC010000025">
    <property type="protein sequence ID" value="KAK5848613.1"/>
    <property type="molecule type" value="Genomic_DNA"/>
</dbReference>
<comment type="catalytic activity">
    <reaction evidence="9">
        <text>N(6),N(6)-dimethyl-L-lysyl-[citrate synthase] + S-adenosyl-L-methionine = N(6),N(6),N(6)-trimethyl-L-lysyl-[citrate synthase] + S-adenosyl-L-homocysteine + H(+)</text>
        <dbReference type="Rhea" id="RHEA:55552"/>
        <dbReference type="Rhea" id="RHEA-COMP:14214"/>
        <dbReference type="Rhea" id="RHEA-COMP:14215"/>
        <dbReference type="ChEBI" id="CHEBI:15378"/>
        <dbReference type="ChEBI" id="CHEBI:57856"/>
        <dbReference type="ChEBI" id="CHEBI:59789"/>
        <dbReference type="ChEBI" id="CHEBI:61961"/>
        <dbReference type="ChEBI" id="CHEBI:61976"/>
    </reaction>
</comment>
<evidence type="ECO:0000256" key="7">
    <source>
        <dbReference type="ARBA" id="ARBA00023128"/>
    </source>
</evidence>
<proteinExistence type="inferred from homology"/>
<evidence type="ECO:0000256" key="6">
    <source>
        <dbReference type="ARBA" id="ARBA00022946"/>
    </source>
</evidence>
<dbReference type="Proteomes" id="UP001346869">
    <property type="component" value="Unassembled WGS sequence"/>
</dbReference>
<evidence type="ECO:0000256" key="3">
    <source>
        <dbReference type="ARBA" id="ARBA00022603"/>
    </source>
</evidence>
<dbReference type="AlphaFoldDB" id="A0AAN7WFA7"/>
<evidence type="ECO:0000313" key="15">
    <source>
        <dbReference type="EMBL" id="KAK5848613.1"/>
    </source>
</evidence>
<comment type="similarity">
    <text evidence="2">Belongs to the methyltransferase superfamily.</text>
</comment>
<comment type="caution">
    <text evidence="15">The sequence shown here is derived from an EMBL/GenBank/DDBJ whole genome shotgun (WGS) entry which is preliminary data.</text>
</comment>
<keyword evidence="4" id="KW-0808">Transferase</keyword>
<evidence type="ECO:0000256" key="13">
    <source>
        <dbReference type="ARBA" id="ARBA00083084"/>
    </source>
</evidence>
<dbReference type="SUPFAM" id="SSF53335">
    <property type="entry name" value="S-adenosyl-L-methionine-dependent methyltransferases"/>
    <property type="match status" value="1"/>
</dbReference>
<evidence type="ECO:0000256" key="9">
    <source>
        <dbReference type="ARBA" id="ARBA00052621"/>
    </source>
</evidence>
<organism evidence="15 16">
    <name type="scientific">Eleginops maclovinus</name>
    <name type="common">Patagonian blennie</name>
    <name type="synonym">Eleginus maclovinus</name>
    <dbReference type="NCBI Taxonomy" id="56733"/>
    <lineage>
        <taxon>Eukaryota</taxon>
        <taxon>Metazoa</taxon>
        <taxon>Chordata</taxon>
        <taxon>Craniata</taxon>
        <taxon>Vertebrata</taxon>
        <taxon>Euteleostomi</taxon>
        <taxon>Actinopterygii</taxon>
        <taxon>Neopterygii</taxon>
        <taxon>Teleostei</taxon>
        <taxon>Neoteleostei</taxon>
        <taxon>Acanthomorphata</taxon>
        <taxon>Eupercaria</taxon>
        <taxon>Perciformes</taxon>
        <taxon>Notothenioidei</taxon>
        <taxon>Eleginopidae</taxon>
        <taxon>Eleginops</taxon>
    </lineage>
</organism>
<dbReference type="PANTHER" id="PTHR12176:SF83">
    <property type="entry name" value="CITRATE SYNTHASE-LYSINE N-METHYLTRANSFERASE CSKMT, MITOCHONDRIAL"/>
    <property type="match status" value="1"/>
</dbReference>
<sequence length="375" mass="42957">MRKRDLTFDNIPLSAKVCSLHFHSGTPAYEMQETDPDWAPSVRLGHCKVKVSTCGRLDGRVRRKKRKLPDTVEENQEPPEIEVIIDDTATEDQTPECDFCKVRQEEINRLQEENMRLRSELEKKGLGEKFLKDANSRNLTPHRTSMFCHASDLIQNMDKKATWDRFYAENRNRTTTFKNFEWFFGFEAIRDLIMPFLQTKSHRDSLLHVLDMGCGTSALGPCIYRHSYLPVRVTCADISPIAVRQMLQHVQANAIQPHNVSSQLEFVELDCTELQTHYLCSSVDLIIDKGTTDALLRSKEGKGKAGLMLKQCLKVLRSSGSLLQFSDEDPDARLLWLETEAQEPGVMSSDVRVQEVGELRGMTYYCYHVTPRPVV</sequence>
<evidence type="ECO:0000259" key="14">
    <source>
        <dbReference type="Pfam" id="PF13847"/>
    </source>
</evidence>
<keyword evidence="7" id="KW-0496">Mitochondrion</keyword>
<dbReference type="InterPro" id="IPR051419">
    <property type="entry name" value="Lys/N-term_MeTrsfase_sf"/>
</dbReference>
<accession>A0AAN7WFA7</accession>
<comment type="catalytic activity">
    <reaction evidence="10">
        <text>N(6)-methyl-L-lysyl-[citrate synthase] + S-adenosyl-L-methionine = N(6),N(6)-dimethyl-L-lysyl-[citrate synthase] + S-adenosyl-L-homocysteine + H(+)</text>
        <dbReference type="Rhea" id="RHEA:55548"/>
        <dbReference type="Rhea" id="RHEA-COMP:14213"/>
        <dbReference type="Rhea" id="RHEA-COMP:14214"/>
        <dbReference type="ChEBI" id="CHEBI:15378"/>
        <dbReference type="ChEBI" id="CHEBI:57856"/>
        <dbReference type="ChEBI" id="CHEBI:59789"/>
        <dbReference type="ChEBI" id="CHEBI:61929"/>
        <dbReference type="ChEBI" id="CHEBI:61976"/>
    </reaction>
</comment>
<evidence type="ECO:0000256" key="2">
    <source>
        <dbReference type="ARBA" id="ARBA00008361"/>
    </source>
</evidence>
<dbReference type="FunFam" id="3.40.50.150:FF:000200">
    <property type="entry name" value="Citrate synthase lysine methyltransferase"/>
    <property type="match status" value="1"/>
</dbReference>
<keyword evidence="5" id="KW-0949">S-adenosyl-L-methionine</keyword>
<reference evidence="15 16" key="1">
    <citation type="journal article" date="2023" name="Genes (Basel)">
        <title>Chromosome-Level Genome Assembly and Circadian Gene Repertoire of the Patagonia Blennie Eleginops maclovinus-The Closest Ancestral Proxy of Antarctic Cryonotothenioids.</title>
        <authorList>
            <person name="Cheng C.C."/>
            <person name="Rivera-Colon A.G."/>
            <person name="Minhas B.F."/>
            <person name="Wilson L."/>
            <person name="Rayamajhi N."/>
            <person name="Vargas-Chacoff L."/>
            <person name="Catchen J.M."/>
        </authorList>
    </citation>
    <scope>NUCLEOTIDE SEQUENCE [LARGE SCALE GENOMIC DNA]</scope>
    <source>
        <strain evidence="15">JMC-PN-2008</strain>
    </source>
</reference>
<dbReference type="InterPro" id="IPR029063">
    <property type="entry name" value="SAM-dependent_MTases_sf"/>
</dbReference>
<dbReference type="Gene3D" id="3.40.50.150">
    <property type="entry name" value="Vaccinia Virus protein VP39"/>
    <property type="match status" value="1"/>
</dbReference>
<name>A0AAN7WFA7_ELEMC</name>
<keyword evidence="16" id="KW-1185">Reference proteome</keyword>
<dbReference type="GO" id="GO:0005739">
    <property type="term" value="C:mitochondrion"/>
    <property type="evidence" value="ECO:0007669"/>
    <property type="project" value="UniProtKB-SubCell"/>
</dbReference>